<dbReference type="EMBL" id="AP006627">
    <property type="protein sequence ID" value="BAD66221.1"/>
    <property type="molecule type" value="Genomic_DNA"/>
</dbReference>
<dbReference type="GO" id="GO:0019305">
    <property type="term" value="P:dTDP-rhamnose biosynthetic process"/>
    <property type="evidence" value="ECO:0007669"/>
    <property type="project" value="UniProtKB-UniPathway"/>
</dbReference>
<dbReference type="HOGENOM" id="CLU_045518_1_2_9"/>
<name>Q5WBN9_SHOC1</name>
<sequence>MSSRVLITGAGGQLGHDLVSQFSLNGYQVFGLTRQDLDITDQDMVKSVFEKVKPDLVVHAAAYTAVDQAESDVDDAFRVNAIGTRNVAVEANRYNAKVVYISTDYVFNGQAREPINEFSPVAPIGIYGQSKLAGENYIRDLCNQFFIVRTSWVYGSLGNNFVKTMLKLGQEKEEIGVVADQIGSPTYTVDLAKSIVEIGATEKFGIYHVSNSGSCSWYEFAKAIFEISGIDVKVKALSTEEFPRPAKRPAYSVFDHMGLRLNGFNKVRNWREALRDFLENY</sequence>
<dbReference type="GO" id="GO:0008831">
    <property type="term" value="F:dTDP-4-dehydrorhamnose reductase activity"/>
    <property type="evidence" value="ECO:0007669"/>
    <property type="project" value="UniProtKB-EC"/>
</dbReference>
<dbReference type="AlphaFoldDB" id="Q5WBN9"/>
<reference evidence="4 5" key="1">
    <citation type="journal article" date="1994" name="J. Ferment. Bioeng.">
        <title>Molecular cloning and nucleotide sequence of the gene for an alkaline protease from the alkalophilic Bacillus sp. KSM-K16.</title>
        <authorList>
            <person name="Hakamada Y."/>
            <person name="Kobayashi T."/>
            <person name="Hitomi J."/>
            <person name="Kawai S."/>
            <person name="Ito S."/>
        </authorList>
    </citation>
    <scope>NUCLEOTIDE SEQUENCE [LARGE SCALE GENOMIC DNA]</scope>
    <source>
        <strain evidence="4 5">KSM-K16</strain>
    </source>
</reference>
<reference evidence="5" key="4">
    <citation type="submission" date="2003-10" db="EMBL/GenBank/DDBJ databases">
        <title>The complete genome sequence of the alkaliphilic Bacillus clausii KSM-K16.</title>
        <authorList>
            <person name="Takaki Y."/>
            <person name="Kageyama Y."/>
            <person name="Shimamura S."/>
            <person name="Suzuki H."/>
            <person name="Nishi S."/>
            <person name="Hatada Y."/>
            <person name="Kawai S."/>
            <person name="Ito S."/>
            <person name="Horikoshi K."/>
        </authorList>
    </citation>
    <scope>NUCLEOTIDE SEQUENCE [LARGE SCALE GENOMIC DNA]</scope>
    <source>
        <strain evidence="5">KSM-K16</strain>
    </source>
</reference>
<dbReference type="eggNOG" id="COG1091">
    <property type="taxonomic scope" value="Bacteria"/>
</dbReference>
<organism evidence="4 5">
    <name type="scientific">Shouchella clausii (strain KSM-K16)</name>
    <name type="common">Alkalihalobacillus clausii</name>
    <dbReference type="NCBI Taxonomy" id="66692"/>
    <lineage>
        <taxon>Bacteria</taxon>
        <taxon>Bacillati</taxon>
        <taxon>Bacillota</taxon>
        <taxon>Bacilli</taxon>
        <taxon>Bacillales</taxon>
        <taxon>Bacillaceae</taxon>
        <taxon>Shouchella</taxon>
    </lineage>
</organism>
<evidence type="ECO:0000313" key="5">
    <source>
        <dbReference type="Proteomes" id="UP000001168"/>
    </source>
</evidence>
<protein>
    <recommendedName>
        <fullName evidence="2">dTDP-4-dehydrorhamnose reductase</fullName>
        <ecNumber evidence="2">1.1.1.133</ecNumber>
    </recommendedName>
</protein>
<dbReference type="Pfam" id="PF04321">
    <property type="entry name" value="RmlD_sub_bind"/>
    <property type="match status" value="1"/>
</dbReference>
<keyword evidence="5" id="KW-1185">Reference proteome</keyword>
<dbReference type="Gene3D" id="3.40.50.720">
    <property type="entry name" value="NAD(P)-binding Rossmann-like Domain"/>
    <property type="match status" value="1"/>
</dbReference>
<feature type="domain" description="RmlD-like substrate binding" evidence="3">
    <location>
        <begin position="4"/>
        <end position="280"/>
    </location>
</feature>
<dbReference type="EC" id="1.1.1.133" evidence="2"/>
<accession>Q5WBN9</accession>
<dbReference type="RefSeq" id="WP_011248526.1">
    <property type="nucleotide sequence ID" value="NC_006582.1"/>
</dbReference>
<reference evidence="4 5" key="3">
    <citation type="journal article" date="1997" name="Protein Eng.">
        <title>High-resolution crystal structure of M-protease: phylogeny aided analysis of the high-alkaline adaptation mechanism.</title>
        <authorList>
            <person name="Shirai T."/>
            <person name="Suzuki A."/>
            <person name="Yamane T."/>
            <person name="Ashida T."/>
            <person name="Kobayashi T."/>
            <person name="Ito S."/>
        </authorList>
    </citation>
    <scope>NUCLEOTIDE SEQUENCE [LARGE SCALE GENOMIC DNA]</scope>
    <source>
        <strain evidence="4 5">KSM-K16</strain>
    </source>
</reference>
<reference evidence="4 5" key="5">
    <citation type="journal article" date="2007" name="Extremophiles">
        <title>Intragenomic diversity of the V1 regions of 16S rRNA genes in high-alkaline protease-producing Bacillus clausii spp.</title>
        <authorList>
            <person name="Kageyama Y."/>
            <person name="Takaki Y."/>
            <person name="Shimamura S."/>
            <person name="Nishi S."/>
            <person name="Nogi Y."/>
            <person name="Uchimura K."/>
            <person name="Kobayashi T."/>
            <person name="Hitomi J."/>
            <person name="Ozaki K."/>
            <person name="Kawai S."/>
            <person name="Ito S."/>
            <person name="Horikoshi K."/>
        </authorList>
    </citation>
    <scope>NUCLEOTIDE SEQUENCE [LARGE SCALE GENOMIC DNA]</scope>
    <source>
        <strain evidence="4 5">KSM-K16</strain>
    </source>
</reference>
<keyword evidence="2 4" id="KW-0560">Oxidoreductase</keyword>
<comment type="function">
    <text evidence="2">Catalyzes the reduction of dTDP-6-deoxy-L-lyxo-4-hexulose to yield dTDP-L-rhamnose.</text>
</comment>
<comment type="similarity">
    <text evidence="1 2">Belongs to the dTDP-4-dehydrorhamnose reductase family.</text>
</comment>
<comment type="pathway">
    <text evidence="2">Carbohydrate biosynthesis; dTDP-L-rhamnose biosynthesis.</text>
</comment>
<dbReference type="OrthoDB" id="9803892at2"/>
<dbReference type="UniPathway" id="UPA00124"/>
<dbReference type="NCBIfam" id="TIGR01214">
    <property type="entry name" value="rmlD"/>
    <property type="match status" value="1"/>
</dbReference>
<dbReference type="SUPFAM" id="SSF51735">
    <property type="entry name" value="NAD(P)-binding Rossmann-fold domains"/>
    <property type="match status" value="1"/>
</dbReference>
<evidence type="ECO:0000256" key="1">
    <source>
        <dbReference type="ARBA" id="ARBA00010944"/>
    </source>
</evidence>
<reference evidence="4 5" key="2">
    <citation type="journal article" date="1995" name="Appl. Microbiol. Biotechnol.">
        <title>Purification and properties of an alkaline protease from alkalophilic Bacillus sp. KSM-K16.</title>
        <authorList>
            <person name="Kobayashi T."/>
            <person name="Hakamada Y."/>
            <person name="Adachi S."/>
            <person name="Hitomi J."/>
            <person name="Yoshimatsu T."/>
            <person name="Koike K."/>
            <person name="Kawai S."/>
            <person name="Ito S."/>
        </authorList>
    </citation>
    <scope>NUCLEOTIDE SEQUENCE [LARGE SCALE GENOMIC DNA]</scope>
    <source>
        <strain evidence="4 5">KSM-K16</strain>
    </source>
</reference>
<dbReference type="FunFam" id="3.40.50.720:FF:000159">
    <property type="entry name" value="dTDP-4-dehydrorhamnose reductase"/>
    <property type="match status" value="1"/>
</dbReference>
<dbReference type="InterPro" id="IPR005913">
    <property type="entry name" value="dTDP_dehydrorham_reduct"/>
</dbReference>
<proteinExistence type="inferred from homology"/>
<dbReference type="InterPro" id="IPR036291">
    <property type="entry name" value="NAD(P)-bd_dom_sf"/>
</dbReference>
<gene>
    <name evidence="4" type="primary">spsK</name>
    <name evidence="4" type="ordered locus">ABC3688</name>
</gene>
<dbReference type="Proteomes" id="UP000001168">
    <property type="component" value="Chromosome"/>
</dbReference>
<keyword evidence="2" id="KW-0521">NADP</keyword>
<dbReference type="CDD" id="cd05254">
    <property type="entry name" value="dTDP_HR_like_SDR_e"/>
    <property type="match status" value="1"/>
</dbReference>
<evidence type="ECO:0000313" key="4">
    <source>
        <dbReference type="EMBL" id="BAD66221.1"/>
    </source>
</evidence>
<dbReference type="GO" id="GO:0005829">
    <property type="term" value="C:cytosol"/>
    <property type="evidence" value="ECO:0007669"/>
    <property type="project" value="TreeGrafter"/>
</dbReference>
<evidence type="ECO:0000256" key="2">
    <source>
        <dbReference type="RuleBase" id="RU364082"/>
    </source>
</evidence>
<dbReference type="Gene3D" id="3.90.25.10">
    <property type="entry name" value="UDP-galactose 4-epimerase, domain 1"/>
    <property type="match status" value="1"/>
</dbReference>
<dbReference type="InterPro" id="IPR029903">
    <property type="entry name" value="RmlD-like-bd"/>
</dbReference>
<dbReference type="STRING" id="66692.ABC3688"/>
<dbReference type="PANTHER" id="PTHR10491:SF4">
    <property type="entry name" value="METHIONINE ADENOSYLTRANSFERASE 2 SUBUNIT BETA"/>
    <property type="match status" value="1"/>
</dbReference>
<dbReference type="KEGG" id="bcl:ABC3688"/>
<evidence type="ECO:0000259" key="3">
    <source>
        <dbReference type="Pfam" id="PF04321"/>
    </source>
</evidence>
<dbReference type="PANTHER" id="PTHR10491">
    <property type="entry name" value="DTDP-4-DEHYDRORHAMNOSE REDUCTASE"/>
    <property type="match status" value="1"/>
</dbReference>